<evidence type="ECO:0000313" key="2">
    <source>
        <dbReference type="EMBL" id="TVY90334.1"/>
    </source>
</evidence>
<dbReference type="PRINTS" id="PR00081">
    <property type="entry name" value="GDHRDH"/>
</dbReference>
<keyword evidence="3" id="KW-1185">Reference proteome</keyword>
<accession>A0A559MBK0</accession>
<dbReference type="Pfam" id="PF00106">
    <property type="entry name" value="adh_short"/>
    <property type="match status" value="1"/>
</dbReference>
<dbReference type="InterPro" id="IPR036291">
    <property type="entry name" value="NAD(P)-bd_dom_sf"/>
</dbReference>
<dbReference type="Gene3D" id="3.40.50.720">
    <property type="entry name" value="NAD(P)-binding Rossmann-like Domain"/>
    <property type="match status" value="1"/>
</dbReference>
<keyword evidence="1" id="KW-0560">Oxidoreductase</keyword>
<dbReference type="SUPFAM" id="SSF51735">
    <property type="entry name" value="NAD(P)-binding Rossmann-fold domains"/>
    <property type="match status" value="1"/>
</dbReference>
<dbReference type="Proteomes" id="UP000315522">
    <property type="component" value="Unassembled WGS sequence"/>
</dbReference>
<evidence type="ECO:0000256" key="1">
    <source>
        <dbReference type="ARBA" id="ARBA00023002"/>
    </source>
</evidence>
<proteinExistence type="predicted"/>
<dbReference type="PANTHER" id="PTHR43157">
    <property type="entry name" value="PHOSPHATIDYLINOSITOL-GLYCAN BIOSYNTHESIS CLASS F PROTEIN-RELATED"/>
    <property type="match status" value="1"/>
</dbReference>
<protein>
    <submittedName>
        <fullName evidence="2">Short chain dehydrogenase</fullName>
    </submittedName>
</protein>
<dbReference type="PANTHER" id="PTHR43157:SF35">
    <property type="entry name" value="DEHYDROGENASE_REDUCTASE FAMILY PROTEIN, PUTATIVE-RELATED"/>
    <property type="match status" value="1"/>
</dbReference>
<dbReference type="AlphaFoldDB" id="A0A559MBK0"/>
<comment type="caution">
    <text evidence="2">The sequence shown here is derived from an EMBL/GenBank/DDBJ whole genome shotgun (WGS) entry which is preliminary data.</text>
</comment>
<evidence type="ECO:0000313" key="3">
    <source>
        <dbReference type="Proteomes" id="UP000315522"/>
    </source>
</evidence>
<reference evidence="2 3" key="1">
    <citation type="submission" date="2018-05" db="EMBL/GenBank/DDBJ databases">
        <title>Genome sequencing and assembly of the regulated plant pathogen Lachnellula willkommii and related sister species for the development of diagnostic species identification markers.</title>
        <authorList>
            <person name="Giroux E."/>
            <person name="Bilodeau G."/>
        </authorList>
    </citation>
    <scope>NUCLEOTIDE SEQUENCE [LARGE SCALE GENOMIC DNA]</scope>
    <source>
        <strain evidence="2 3">CBS 172.35</strain>
    </source>
</reference>
<name>A0A559MBK0_9HELO</name>
<dbReference type="GO" id="GO:0016491">
    <property type="term" value="F:oxidoreductase activity"/>
    <property type="evidence" value="ECO:0007669"/>
    <property type="project" value="UniProtKB-KW"/>
</dbReference>
<organism evidence="2 3">
    <name type="scientific">Lachnellula willkommii</name>
    <dbReference type="NCBI Taxonomy" id="215461"/>
    <lineage>
        <taxon>Eukaryota</taxon>
        <taxon>Fungi</taxon>
        <taxon>Dikarya</taxon>
        <taxon>Ascomycota</taxon>
        <taxon>Pezizomycotina</taxon>
        <taxon>Leotiomycetes</taxon>
        <taxon>Helotiales</taxon>
        <taxon>Lachnaceae</taxon>
        <taxon>Lachnellula</taxon>
    </lineage>
</organism>
<gene>
    <name evidence="2" type="primary">yanD_0</name>
    <name evidence="2" type="ORF">LAWI1_G008373</name>
</gene>
<dbReference type="EMBL" id="QGML01000901">
    <property type="protein sequence ID" value="TVY90334.1"/>
    <property type="molecule type" value="Genomic_DNA"/>
</dbReference>
<dbReference type="InterPro" id="IPR002347">
    <property type="entry name" value="SDR_fam"/>
</dbReference>
<sequence>MTTSKSLQLPPNTSNPGSIFLKSQLCTRPAKLPKDTNLSGKVAIVTGGSTGLGFHACIHLLTFKLSHLIIGVRSIKKGEDAASILRSRFPGAKIEVWELEMSSYESIQSFVRRVENDLTRLDIAILNAGLVKQEFGVVKSTGHEESIQVNYLSTVLLSILILPALKAKSPASTPGRLSIVGSGTALFAKFPNRHENPLLKSFDNPATWDNNERYPSSKLLFHYFMVRFAAYIDPYDVIVNIVDPGLCKGSALLRDVTGIVSAIYTVVKSAAGRTLELGSTTYVDAAVVKGAESHGCFVMDWRICPFAALVYGPEGETVGQRLWDETMQELSFAEPLKVLEGMRKI</sequence>